<gene>
    <name evidence="7" type="ORF">FOF52_07430</name>
</gene>
<sequence length="427" mass="47129">MRVLITTFPATTHLYSQVNIAWALQGAGHEVLVAGHPGMEREVTAAGLSMVAVGEEFEADDGGGAQLDAGMDLDLIAPQTLAQEPFDRLHGLFTMMTPFVFHSVSEDKMVDDLVDVALRWRPDLVLWEPHTFAGAIAARVCGAASARVMLFGLDVIATMRTVHRDRLAGRPPELRDDPLADWLAGHLARYGVDYDEGVALGDFTVNPCPLWMRAPTDPPEMHYVPVRYLAYNGQRPLPHWLREPPARPRVCLTLGVGFRDVLKEDEAPVERLLLAMERLDVEVVATLNETQTSALERIPDNVRVVDFVPLNALLPTCSAIIHHGGAGTFGSALAAGIPQMIFPCDLADTEHMGRKLAEQGAGVHVARDHNPDVEWLRDRIADMLDNPAFARNARRLRDETARMPSPSDIVPVLERLAERYRRVPVGR</sequence>
<evidence type="ECO:0000259" key="5">
    <source>
        <dbReference type="Pfam" id="PF06722"/>
    </source>
</evidence>
<dbReference type="Gene3D" id="3.40.50.2000">
    <property type="entry name" value="Glycogen Phosphorylase B"/>
    <property type="match status" value="2"/>
</dbReference>
<dbReference type="SUPFAM" id="SSF53756">
    <property type="entry name" value="UDP-Glycosyltransferase/glycogen phosphorylase"/>
    <property type="match status" value="1"/>
</dbReference>
<feature type="domain" description="Erythromycin biosynthesis protein CIII-like N-terminal" evidence="6">
    <location>
        <begin position="22"/>
        <end position="255"/>
    </location>
</feature>
<dbReference type="PANTHER" id="PTHR48050:SF13">
    <property type="entry name" value="STEROL 3-BETA-GLUCOSYLTRANSFERASE UGT80A2"/>
    <property type="match status" value="1"/>
</dbReference>
<accession>A0ABY4L3E7</accession>
<name>A0ABY4L3E7_THEAE</name>
<evidence type="ECO:0000256" key="3">
    <source>
        <dbReference type="ARBA" id="ARBA00022679"/>
    </source>
</evidence>
<evidence type="ECO:0000256" key="4">
    <source>
        <dbReference type="ARBA" id="ARBA00023194"/>
    </source>
</evidence>
<keyword evidence="4" id="KW-0045">Antibiotic biosynthesis</keyword>
<dbReference type="Pfam" id="PF06722">
    <property type="entry name" value="EryCIII-like_C"/>
    <property type="match status" value="1"/>
</dbReference>
<dbReference type="Proteomes" id="UP000832041">
    <property type="component" value="Chromosome"/>
</dbReference>
<dbReference type="InterPro" id="IPR048284">
    <property type="entry name" value="EryCIII-like_N"/>
</dbReference>
<comment type="similarity">
    <text evidence="1">Belongs to the glycosyltransferase 28 family.</text>
</comment>
<proteinExistence type="inferred from homology"/>
<keyword evidence="3" id="KW-0808">Transferase</keyword>
<dbReference type="CDD" id="cd03784">
    <property type="entry name" value="GT1_Gtf-like"/>
    <property type="match status" value="1"/>
</dbReference>
<organism evidence="7 8">
    <name type="scientific">Thermobifida alba</name>
    <name type="common">Thermomonospora alba</name>
    <dbReference type="NCBI Taxonomy" id="53522"/>
    <lineage>
        <taxon>Bacteria</taxon>
        <taxon>Bacillati</taxon>
        <taxon>Actinomycetota</taxon>
        <taxon>Actinomycetes</taxon>
        <taxon>Streptosporangiales</taxon>
        <taxon>Nocardiopsidaceae</taxon>
        <taxon>Thermobifida</taxon>
    </lineage>
</organism>
<reference evidence="7 8" key="1">
    <citation type="submission" date="2020-04" db="EMBL/GenBank/DDBJ databases">
        <title>Thermobifida alba genome sequencing and assembly.</title>
        <authorList>
            <person name="Luzics S."/>
            <person name="Horvath B."/>
            <person name="Nagy I."/>
            <person name="Toth A."/>
            <person name="Nagy I."/>
            <person name="Kukolya J."/>
        </authorList>
    </citation>
    <scope>NUCLEOTIDE SEQUENCE [LARGE SCALE GENOMIC DNA]</scope>
    <source>
        <strain evidence="7 8">DSM 43795</strain>
    </source>
</reference>
<evidence type="ECO:0000313" key="8">
    <source>
        <dbReference type="Proteomes" id="UP000832041"/>
    </source>
</evidence>
<keyword evidence="2" id="KW-0328">Glycosyltransferase</keyword>
<dbReference type="Pfam" id="PF21036">
    <property type="entry name" value="EryCIII-like_N"/>
    <property type="match status" value="1"/>
</dbReference>
<feature type="domain" description="Erythromycin biosynthesis protein CIII-like C-terminal" evidence="5">
    <location>
        <begin position="271"/>
        <end position="416"/>
    </location>
</feature>
<protein>
    <submittedName>
        <fullName evidence="7">Activator-dependent family glycosyltransferase</fullName>
    </submittedName>
</protein>
<evidence type="ECO:0000256" key="2">
    <source>
        <dbReference type="ARBA" id="ARBA00022676"/>
    </source>
</evidence>
<dbReference type="PANTHER" id="PTHR48050">
    <property type="entry name" value="STEROL 3-BETA-GLUCOSYLTRANSFERASE"/>
    <property type="match status" value="1"/>
</dbReference>
<evidence type="ECO:0000256" key="1">
    <source>
        <dbReference type="ARBA" id="ARBA00006962"/>
    </source>
</evidence>
<dbReference type="NCBIfam" id="TIGR04516">
    <property type="entry name" value="glycosyl_450act"/>
    <property type="match status" value="1"/>
</dbReference>
<dbReference type="InterPro" id="IPR050426">
    <property type="entry name" value="Glycosyltransferase_28"/>
</dbReference>
<evidence type="ECO:0000259" key="6">
    <source>
        <dbReference type="Pfam" id="PF21036"/>
    </source>
</evidence>
<dbReference type="RefSeq" id="WP_248593093.1">
    <property type="nucleotide sequence ID" value="NZ_BAABEB010000027.1"/>
</dbReference>
<dbReference type="InterPro" id="IPR010610">
    <property type="entry name" value="EryCIII-like_C"/>
</dbReference>
<dbReference type="InterPro" id="IPR030953">
    <property type="entry name" value="Glycosyl_450act"/>
</dbReference>
<evidence type="ECO:0000313" key="7">
    <source>
        <dbReference type="EMBL" id="UPT20810.1"/>
    </source>
</evidence>
<dbReference type="InterPro" id="IPR002213">
    <property type="entry name" value="UDP_glucos_trans"/>
</dbReference>
<keyword evidence="8" id="KW-1185">Reference proteome</keyword>
<dbReference type="EMBL" id="CP051627">
    <property type="protein sequence ID" value="UPT20810.1"/>
    <property type="molecule type" value="Genomic_DNA"/>
</dbReference>